<dbReference type="CDD" id="cd01948">
    <property type="entry name" value="EAL"/>
    <property type="match status" value="1"/>
</dbReference>
<evidence type="ECO:0000256" key="1">
    <source>
        <dbReference type="SAM" id="Phobius"/>
    </source>
</evidence>
<dbReference type="InterPro" id="IPR000014">
    <property type="entry name" value="PAS"/>
</dbReference>
<dbReference type="Pfam" id="PF00563">
    <property type="entry name" value="EAL"/>
    <property type="match status" value="1"/>
</dbReference>
<dbReference type="SUPFAM" id="SSF55073">
    <property type="entry name" value="Nucleotide cyclase"/>
    <property type="match status" value="1"/>
</dbReference>
<dbReference type="RefSeq" id="WP_107107368.1">
    <property type="nucleotide sequence ID" value="NZ_JACHBI010000001.1"/>
</dbReference>
<dbReference type="PANTHER" id="PTHR44757:SF2">
    <property type="entry name" value="BIOFILM ARCHITECTURE MAINTENANCE PROTEIN MBAA"/>
    <property type="match status" value="1"/>
</dbReference>
<gene>
    <name evidence="5" type="ORF">GGD50_000308</name>
</gene>
<sequence>MTADLTPTPPLAKWLSAILATLTAVLLFFLAGMAHAAEPVKISRDDTALDLTATTEIYTNQGEAFQVSTAAGADGIRRRIEVRSSSPNHQGDWAVFALANVSEEQLERVIVAPHFRLVNSKLFWPDLGSQRIIAITPSEGFALDRQPSDEADVFRITLNPGAVVTFVAELSSPSLPQLYLWEPNAYKDTVNAFTLYRGIVLGIAGLLAVFLTILFVVKGTSMLPATAALAWAVLGYICVDFGFLGKLISITSSDQRIWRACAEVALASSLVIFLFTYLNLNRWHAHLGYVTLAWVLGLALLFGVAIYDPSIAAGVARLSLALTATAGLLLIIYLGFSRYDRAILLVPAWALILVWLFGAWMTITGKLDNDIIQPALGGGLVLIVLLIGFTVMQHAFAGGAFQQGLFSDLERQSLALTGSGDTVWDWDVARDRVVTTPDISMKLGLSPGTMHGAARNWLPRLHPDDRDRFRATLDVLLEHRRGRLNHEFRIRAEDGHFHWLSIRARPVLGSNGEIIRCVGTVVDVTEQKNSIERLLHDALHDNLTGLPNRQVFIDRLQAVLTLAPEGNQVRPTVMVIDIDRYKLVNDTLGVAAGDNILIALTRRLRRLMKPQDTLARLSGDQFGLILVSERDPAKVADFADAISKAIMVPINFANREIILTASIGLTSWVDQQESATGLMSDAELAMYRAKRAGGNRVEPFQPAFRSFGTDRLQLETDLRRAVERKELSLVYQPIVRLEDAEIAGFEALMRWEHPKRGNIPPSEFIPIAEASDIIGPLGMFAMEQATNDLMGWQRQTGDLPLFVSINLSSVQLLNNELYDDIRALLAKTHCEPNRIKLELTESQVMENPEQARLVLGKLREAGIGLALDDFGTGYSSLSYLTRFPFDTIKLDKAMVRDESDKKAVLLRSVISMARELNMRVVAEGIESEEDALELAKMGCAYGQSFIFGPPMGSDSVVRLLKERFPLTKRA</sequence>
<dbReference type="InterPro" id="IPR035919">
    <property type="entry name" value="EAL_sf"/>
</dbReference>
<dbReference type="Proteomes" id="UP000549882">
    <property type="component" value="Unassembled WGS sequence"/>
</dbReference>
<feature type="transmembrane region" description="Helical" evidence="1">
    <location>
        <begin position="260"/>
        <end position="280"/>
    </location>
</feature>
<evidence type="ECO:0000259" key="2">
    <source>
        <dbReference type="PROSITE" id="PS50113"/>
    </source>
</evidence>
<keyword evidence="1" id="KW-0812">Transmembrane</keyword>
<feature type="transmembrane region" description="Helical" evidence="1">
    <location>
        <begin position="195"/>
        <end position="217"/>
    </location>
</feature>
<dbReference type="InterPro" id="IPR013655">
    <property type="entry name" value="PAS_fold_3"/>
</dbReference>
<feature type="domain" description="PAC" evidence="2">
    <location>
        <begin position="484"/>
        <end position="536"/>
    </location>
</feature>
<dbReference type="Pfam" id="PF07695">
    <property type="entry name" value="7TMR-DISM_7TM"/>
    <property type="match status" value="1"/>
</dbReference>
<dbReference type="Pfam" id="PF00990">
    <property type="entry name" value="GGDEF"/>
    <property type="match status" value="1"/>
</dbReference>
<feature type="transmembrane region" description="Helical" evidence="1">
    <location>
        <begin position="229"/>
        <end position="248"/>
    </location>
</feature>
<dbReference type="CDD" id="cd01949">
    <property type="entry name" value="GGDEF"/>
    <property type="match status" value="1"/>
</dbReference>
<dbReference type="NCBIfam" id="TIGR00254">
    <property type="entry name" value="GGDEF"/>
    <property type="match status" value="1"/>
</dbReference>
<evidence type="ECO:0000259" key="4">
    <source>
        <dbReference type="PROSITE" id="PS50887"/>
    </source>
</evidence>
<name>A0A7W8XLR4_9HYPH</name>
<feature type="transmembrane region" description="Helical" evidence="1">
    <location>
        <begin position="375"/>
        <end position="396"/>
    </location>
</feature>
<dbReference type="InterPro" id="IPR001633">
    <property type="entry name" value="EAL_dom"/>
</dbReference>
<dbReference type="SUPFAM" id="SSF55785">
    <property type="entry name" value="PYP-like sensor domain (PAS domain)"/>
    <property type="match status" value="1"/>
</dbReference>
<protein>
    <submittedName>
        <fullName evidence="5">Diguanylate cyclase (GGDEF)-like protein/PAS domain S-box-containing protein</fullName>
    </submittedName>
</protein>
<feature type="transmembrane region" description="Helical" evidence="1">
    <location>
        <begin position="14"/>
        <end position="34"/>
    </location>
</feature>
<comment type="caution">
    <text evidence="5">The sequence shown here is derived from an EMBL/GenBank/DDBJ whole genome shotgun (WGS) entry which is preliminary data.</text>
</comment>
<dbReference type="InterPro" id="IPR011623">
    <property type="entry name" value="7TMR_DISM_rcpt_extracell_dom1"/>
</dbReference>
<dbReference type="PROSITE" id="PS50883">
    <property type="entry name" value="EAL"/>
    <property type="match status" value="1"/>
</dbReference>
<dbReference type="InterPro" id="IPR052155">
    <property type="entry name" value="Biofilm_reg_signaling"/>
</dbReference>
<dbReference type="InterPro" id="IPR001610">
    <property type="entry name" value="PAC"/>
</dbReference>
<dbReference type="SMART" id="SM00086">
    <property type="entry name" value="PAC"/>
    <property type="match status" value="1"/>
</dbReference>
<proteinExistence type="predicted"/>
<dbReference type="Gene3D" id="3.30.450.20">
    <property type="entry name" value="PAS domain"/>
    <property type="match status" value="1"/>
</dbReference>
<dbReference type="InterPro" id="IPR029787">
    <property type="entry name" value="Nucleotide_cyclase"/>
</dbReference>
<accession>A0A7W8XLR4</accession>
<evidence type="ECO:0000259" key="3">
    <source>
        <dbReference type="PROSITE" id="PS50883"/>
    </source>
</evidence>
<dbReference type="PANTHER" id="PTHR44757">
    <property type="entry name" value="DIGUANYLATE CYCLASE DGCP"/>
    <property type="match status" value="1"/>
</dbReference>
<dbReference type="InterPro" id="IPR043128">
    <property type="entry name" value="Rev_trsase/Diguanyl_cyclase"/>
</dbReference>
<keyword evidence="6" id="KW-1185">Reference proteome</keyword>
<keyword evidence="1" id="KW-0472">Membrane</keyword>
<feature type="domain" description="GGDEF" evidence="4">
    <location>
        <begin position="569"/>
        <end position="702"/>
    </location>
</feature>
<reference evidence="5 6" key="1">
    <citation type="submission" date="2020-08" db="EMBL/GenBank/DDBJ databases">
        <title>Genomic Encyclopedia of Type Strains, Phase IV (KMG-V): Genome sequencing to study the core and pangenomes of soil and plant-associated prokaryotes.</title>
        <authorList>
            <person name="Whitman W."/>
        </authorList>
    </citation>
    <scope>NUCLEOTIDE SEQUENCE [LARGE SCALE GENOMIC DNA]</scope>
    <source>
        <strain evidence="5 6">SEMIA 4064</strain>
    </source>
</reference>
<dbReference type="InterPro" id="IPR000160">
    <property type="entry name" value="GGDEF_dom"/>
</dbReference>
<dbReference type="Pfam" id="PF08447">
    <property type="entry name" value="PAS_3"/>
    <property type="match status" value="1"/>
</dbReference>
<dbReference type="CDD" id="cd00130">
    <property type="entry name" value="PAS"/>
    <property type="match status" value="1"/>
</dbReference>
<keyword evidence="1" id="KW-1133">Transmembrane helix</keyword>
<evidence type="ECO:0000313" key="5">
    <source>
        <dbReference type="EMBL" id="MBB5571732.1"/>
    </source>
</evidence>
<feature type="transmembrane region" description="Helical" evidence="1">
    <location>
        <begin position="318"/>
        <end position="336"/>
    </location>
</feature>
<dbReference type="EMBL" id="JACHBI010000001">
    <property type="protein sequence ID" value="MBB5571732.1"/>
    <property type="molecule type" value="Genomic_DNA"/>
</dbReference>
<dbReference type="AlphaFoldDB" id="A0A7W8XLR4"/>
<feature type="domain" description="EAL" evidence="3">
    <location>
        <begin position="711"/>
        <end position="964"/>
    </location>
</feature>
<feature type="transmembrane region" description="Helical" evidence="1">
    <location>
        <begin position="286"/>
        <end position="306"/>
    </location>
</feature>
<dbReference type="Gene3D" id="3.30.70.270">
    <property type="match status" value="1"/>
</dbReference>
<dbReference type="PROSITE" id="PS50113">
    <property type="entry name" value="PAC"/>
    <property type="match status" value="1"/>
</dbReference>
<organism evidence="5 6">
    <name type="scientific">Rhizobium paranaense</name>
    <dbReference type="NCBI Taxonomy" id="1650438"/>
    <lineage>
        <taxon>Bacteria</taxon>
        <taxon>Pseudomonadati</taxon>
        <taxon>Pseudomonadota</taxon>
        <taxon>Alphaproteobacteria</taxon>
        <taxon>Hyphomicrobiales</taxon>
        <taxon>Rhizobiaceae</taxon>
        <taxon>Rhizobium/Agrobacterium group</taxon>
        <taxon>Rhizobium</taxon>
    </lineage>
</organism>
<dbReference type="NCBIfam" id="TIGR00229">
    <property type="entry name" value="sensory_box"/>
    <property type="match status" value="1"/>
</dbReference>
<dbReference type="SMART" id="SM00052">
    <property type="entry name" value="EAL"/>
    <property type="match status" value="1"/>
</dbReference>
<dbReference type="InterPro" id="IPR035965">
    <property type="entry name" value="PAS-like_dom_sf"/>
</dbReference>
<dbReference type="PROSITE" id="PS50887">
    <property type="entry name" value="GGDEF"/>
    <property type="match status" value="1"/>
</dbReference>
<dbReference type="SMART" id="SM00267">
    <property type="entry name" value="GGDEF"/>
    <property type="match status" value="1"/>
</dbReference>
<dbReference type="SUPFAM" id="SSF141868">
    <property type="entry name" value="EAL domain-like"/>
    <property type="match status" value="1"/>
</dbReference>
<evidence type="ECO:0000313" key="6">
    <source>
        <dbReference type="Proteomes" id="UP000549882"/>
    </source>
</evidence>
<dbReference type="Gene3D" id="3.20.20.450">
    <property type="entry name" value="EAL domain"/>
    <property type="match status" value="1"/>
</dbReference>
<feature type="transmembrane region" description="Helical" evidence="1">
    <location>
        <begin position="342"/>
        <end position="363"/>
    </location>
</feature>
<dbReference type="InterPro" id="IPR000700">
    <property type="entry name" value="PAS-assoc_C"/>
</dbReference>